<dbReference type="InterPro" id="IPR050587">
    <property type="entry name" value="GNT1/Glycosyltrans_8"/>
</dbReference>
<gene>
    <name evidence="3" type="ORF">S7711_04889</name>
</gene>
<sequence>MSRRIRFLALGLALVALLWIAFPSHRPDVAAAQGGWRGWLGPGGASLGTDPDATAAPDAKPQAAAASSQHDEEDGADGAPAGEEHDRAHGTHAEEEEEEEGHGTQTTDAALVLPDDGSQAPLSDVDWSRFAYTQYVTDDAYLCNSVMIFETLHRLGSNASRVMMYPAAMLPDPATETADERNARLLIKARDEYGVDLVPIEVQRRVGNDETWADSYTKLLAFNQTQYDRVLALDSDSVVLQPMDELFLTPLCPVAMPRAYWLLREDPPKRILSSQLILLQPSTVEFQRIIKKTAAAGSDDYDMEIVNDLYLDSATVLPHRPYDMITGEFRNQDHSAYLGSDREEWDPAAVLREVKFLHFSDWPYPKPWLYATASDREQVQPACVEQEQLDCANREIWNSVYDSFKAHRETVCPDENV</sequence>
<protein>
    <recommendedName>
        <fullName evidence="5">Glucose N-acetyltransferase 1</fullName>
    </recommendedName>
</protein>
<dbReference type="SUPFAM" id="SSF53448">
    <property type="entry name" value="Nucleotide-diphospho-sugar transferases"/>
    <property type="match status" value="1"/>
</dbReference>
<evidence type="ECO:0008006" key="5">
    <source>
        <dbReference type="Google" id="ProtNLM"/>
    </source>
</evidence>
<dbReference type="Gene3D" id="3.90.550.10">
    <property type="entry name" value="Spore Coat Polysaccharide Biosynthesis Protein SpsA, Chain A"/>
    <property type="match status" value="1"/>
</dbReference>
<evidence type="ECO:0000256" key="2">
    <source>
        <dbReference type="SAM" id="SignalP"/>
    </source>
</evidence>
<reference evidence="3 4" key="1">
    <citation type="journal article" date="2014" name="BMC Genomics">
        <title>Comparative genome sequencing reveals chemotype-specific gene clusters in the toxigenic black mold Stachybotrys.</title>
        <authorList>
            <person name="Semeiks J."/>
            <person name="Borek D."/>
            <person name="Otwinowski Z."/>
            <person name="Grishin N.V."/>
        </authorList>
    </citation>
    <scope>NUCLEOTIDE SEQUENCE [LARGE SCALE GENOMIC DNA]</scope>
    <source>
        <strain evidence="4">CBS 109288 / IBT 7711</strain>
    </source>
</reference>
<dbReference type="InterPro" id="IPR029044">
    <property type="entry name" value="Nucleotide-diphossugar_trans"/>
</dbReference>
<keyword evidence="4" id="KW-1185">Reference proteome</keyword>
<evidence type="ECO:0000313" key="4">
    <source>
        <dbReference type="Proteomes" id="UP000028045"/>
    </source>
</evidence>
<proteinExistence type="predicted"/>
<keyword evidence="2" id="KW-0732">Signal</keyword>
<feature type="signal peptide" evidence="2">
    <location>
        <begin position="1"/>
        <end position="32"/>
    </location>
</feature>
<organism evidence="3 4">
    <name type="scientific">Stachybotrys chartarum (strain CBS 109288 / IBT 7711)</name>
    <name type="common">Toxic black mold</name>
    <name type="synonym">Stilbospora chartarum</name>
    <dbReference type="NCBI Taxonomy" id="1280523"/>
    <lineage>
        <taxon>Eukaryota</taxon>
        <taxon>Fungi</taxon>
        <taxon>Dikarya</taxon>
        <taxon>Ascomycota</taxon>
        <taxon>Pezizomycotina</taxon>
        <taxon>Sordariomycetes</taxon>
        <taxon>Hypocreomycetidae</taxon>
        <taxon>Hypocreales</taxon>
        <taxon>Stachybotryaceae</taxon>
        <taxon>Stachybotrys</taxon>
    </lineage>
</organism>
<dbReference type="HOGENOM" id="CLU_034860_2_1_1"/>
<feature type="compositionally biased region" description="Low complexity" evidence="1">
    <location>
        <begin position="50"/>
        <end position="66"/>
    </location>
</feature>
<dbReference type="PANTHER" id="PTHR11183">
    <property type="entry name" value="GLYCOGENIN SUBFAMILY MEMBER"/>
    <property type="match status" value="1"/>
</dbReference>
<dbReference type="Proteomes" id="UP000028045">
    <property type="component" value="Unassembled WGS sequence"/>
</dbReference>
<name>A0A084B6G1_STACB</name>
<evidence type="ECO:0000313" key="3">
    <source>
        <dbReference type="EMBL" id="KEY73140.1"/>
    </source>
</evidence>
<feature type="chain" id="PRO_5001771731" description="Glucose N-acetyltransferase 1" evidence="2">
    <location>
        <begin position="33"/>
        <end position="417"/>
    </location>
</feature>
<feature type="compositionally biased region" description="Basic and acidic residues" evidence="1">
    <location>
        <begin position="82"/>
        <end position="93"/>
    </location>
</feature>
<dbReference type="EMBL" id="KL647913">
    <property type="protein sequence ID" value="KEY73140.1"/>
    <property type="molecule type" value="Genomic_DNA"/>
</dbReference>
<evidence type="ECO:0000256" key="1">
    <source>
        <dbReference type="SAM" id="MobiDB-lite"/>
    </source>
</evidence>
<dbReference type="AlphaFoldDB" id="A0A084B6G1"/>
<dbReference type="OrthoDB" id="2014201at2759"/>
<accession>A0A084B6G1</accession>
<feature type="region of interest" description="Disordered" evidence="1">
    <location>
        <begin position="42"/>
        <end position="105"/>
    </location>
</feature>